<reference evidence="1" key="1">
    <citation type="submission" date="2018-02" db="EMBL/GenBank/DDBJ databases">
        <title>Rhizophora mucronata_Transcriptome.</title>
        <authorList>
            <person name="Meera S.P."/>
            <person name="Sreeshan A."/>
            <person name="Augustine A."/>
        </authorList>
    </citation>
    <scope>NUCLEOTIDE SEQUENCE</scope>
    <source>
        <tissue evidence="1">Leaf</tissue>
    </source>
</reference>
<name>A0A2P2K840_RHIMU</name>
<dbReference type="AlphaFoldDB" id="A0A2P2K840"/>
<dbReference type="EMBL" id="GGEC01021415">
    <property type="protein sequence ID" value="MBX01899.1"/>
    <property type="molecule type" value="Transcribed_RNA"/>
</dbReference>
<evidence type="ECO:0000313" key="1">
    <source>
        <dbReference type="EMBL" id="MBX01899.1"/>
    </source>
</evidence>
<protein>
    <submittedName>
        <fullName evidence="1">Uncharacterized protein</fullName>
    </submittedName>
</protein>
<accession>A0A2P2K840</accession>
<proteinExistence type="predicted"/>
<organism evidence="1">
    <name type="scientific">Rhizophora mucronata</name>
    <name type="common">Asiatic mangrove</name>
    <dbReference type="NCBI Taxonomy" id="61149"/>
    <lineage>
        <taxon>Eukaryota</taxon>
        <taxon>Viridiplantae</taxon>
        <taxon>Streptophyta</taxon>
        <taxon>Embryophyta</taxon>
        <taxon>Tracheophyta</taxon>
        <taxon>Spermatophyta</taxon>
        <taxon>Magnoliopsida</taxon>
        <taxon>eudicotyledons</taxon>
        <taxon>Gunneridae</taxon>
        <taxon>Pentapetalae</taxon>
        <taxon>rosids</taxon>
        <taxon>fabids</taxon>
        <taxon>Malpighiales</taxon>
        <taxon>Rhizophoraceae</taxon>
        <taxon>Rhizophora</taxon>
    </lineage>
</organism>
<sequence>MRINCDLSIYGLGKLLLSIQSLREGKSIILFLFDHQEDINFPDLLATSLYSVSFSKPSTCAPQETPENSSSGAFKKVSIRDGPFSCF</sequence>